<proteinExistence type="predicted"/>
<dbReference type="SMART" id="SM00228">
    <property type="entry name" value="PDZ"/>
    <property type="match status" value="1"/>
</dbReference>
<organism evidence="3 4">
    <name type="scientific">Yoonia phaeophyticola</name>
    <dbReference type="NCBI Taxonomy" id="3137369"/>
    <lineage>
        <taxon>Bacteria</taxon>
        <taxon>Pseudomonadati</taxon>
        <taxon>Pseudomonadota</taxon>
        <taxon>Alphaproteobacteria</taxon>
        <taxon>Rhodobacterales</taxon>
        <taxon>Paracoccaceae</taxon>
        <taxon>Yoonia</taxon>
    </lineage>
</organism>
<feature type="chain" id="PRO_5045506791" evidence="1">
    <location>
        <begin position="20"/>
        <end position="250"/>
    </location>
</feature>
<evidence type="ECO:0000313" key="4">
    <source>
        <dbReference type="Proteomes" id="UP001440612"/>
    </source>
</evidence>
<feature type="domain" description="PDZ" evidence="2">
    <location>
        <begin position="42"/>
        <end position="103"/>
    </location>
</feature>
<evidence type="ECO:0000313" key="3">
    <source>
        <dbReference type="EMBL" id="WZC47738.1"/>
    </source>
</evidence>
<dbReference type="Proteomes" id="UP001440612">
    <property type="component" value="Chromosome"/>
</dbReference>
<sequence>MKHLLTILFLGLTPTVAAAGDPCPIPITIRDLGTPAWLDRDEVLGQLQTQMAWIGIRHYDVEDGIVLSNVHPASPAAQAGLKEGDVIIALNDIPTIDVAAREALFDAARPGDRLIFTRLEQPNATLTVGHTDPVTLGITRALERRDCRAPRYERVTAEDAADILPMLFHANRSFRCEDAHLALQELGERFEITDIYFVRGSRRVLITMPYWGTTCISNDALDGENYTAAQLLAAADSVSAAYIQDRFDNP</sequence>
<dbReference type="Pfam" id="PF13180">
    <property type="entry name" value="PDZ_2"/>
    <property type="match status" value="1"/>
</dbReference>
<gene>
    <name evidence="3" type="ORF">AABB29_12560</name>
</gene>
<dbReference type="Gene3D" id="2.30.42.10">
    <property type="match status" value="1"/>
</dbReference>
<feature type="signal peptide" evidence="1">
    <location>
        <begin position="1"/>
        <end position="19"/>
    </location>
</feature>
<dbReference type="InterPro" id="IPR001478">
    <property type="entry name" value="PDZ"/>
</dbReference>
<name>A0ABZ2V1F3_9RHOB</name>
<evidence type="ECO:0000256" key="1">
    <source>
        <dbReference type="SAM" id="SignalP"/>
    </source>
</evidence>
<dbReference type="SUPFAM" id="SSF50156">
    <property type="entry name" value="PDZ domain-like"/>
    <property type="match status" value="1"/>
</dbReference>
<reference evidence="4" key="1">
    <citation type="submission" date="2024-04" db="EMBL/GenBank/DDBJ databases">
        <title>Phylogenomic analyses of a clade within the roseobacter group suggest taxonomic reassignments of species of the genera Aestuariivita, Citreicella, Loktanella, Nautella, Pelagibaca, Ruegeria, Thalassobius, Thiobacimonas and Tropicibacter, and the proposal o.</title>
        <authorList>
            <person name="Jeon C.O."/>
        </authorList>
    </citation>
    <scope>NUCLEOTIDE SEQUENCE [LARGE SCALE GENOMIC DNA]</scope>
    <source>
        <strain evidence="4">BS5-3</strain>
    </source>
</reference>
<evidence type="ECO:0000259" key="2">
    <source>
        <dbReference type="PROSITE" id="PS50106"/>
    </source>
</evidence>
<dbReference type="PROSITE" id="PS50106">
    <property type="entry name" value="PDZ"/>
    <property type="match status" value="1"/>
</dbReference>
<protein>
    <submittedName>
        <fullName evidence="3">PDZ domain-containing protein</fullName>
    </submittedName>
</protein>
<accession>A0ABZ2V1F3</accession>
<dbReference type="RefSeq" id="WP_341365858.1">
    <property type="nucleotide sequence ID" value="NZ_CP150951.2"/>
</dbReference>
<dbReference type="EMBL" id="CP150951">
    <property type="protein sequence ID" value="WZC47738.1"/>
    <property type="molecule type" value="Genomic_DNA"/>
</dbReference>
<keyword evidence="1" id="KW-0732">Signal</keyword>
<keyword evidence="4" id="KW-1185">Reference proteome</keyword>
<dbReference type="InterPro" id="IPR036034">
    <property type="entry name" value="PDZ_sf"/>
</dbReference>